<evidence type="ECO:0000313" key="2">
    <source>
        <dbReference type="EMBL" id="KAG5837027.1"/>
    </source>
</evidence>
<dbReference type="Proteomes" id="UP001044222">
    <property type="component" value="Chromosome 13"/>
</dbReference>
<organism evidence="2 3">
    <name type="scientific">Anguilla anguilla</name>
    <name type="common">European freshwater eel</name>
    <name type="synonym">Muraena anguilla</name>
    <dbReference type="NCBI Taxonomy" id="7936"/>
    <lineage>
        <taxon>Eukaryota</taxon>
        <taxon>Metazoa</taxon>
        <taxon>Chordata</taxon>
        <taxon>Craniata</taxon>
        <taxon>Vertebrata</taxon>
        <taxon>Euteleostomi</taxon>
        <taxon>Actinopterygii</taxon>
        <taxon>Neopterygii</taxon>
        <taxon>Teleostei</taxon>
        <taxon>Anguilliformes</taxon>
        <taxon>Anguillidae</taxon>
        <taxon>Anguilla</taxon>
    </lineage>
</organism>
<comment type="caution">
    <text evidence="2">The sequence shown here is derived from an EMBL/GenBank/DDBJ whole genome shotgun (WGS) entry which is preliminary data.</text>
</comment>
<feature type="domain" description="GPCR family 3 nine cysteines" evidence="1">
    <location>
        <begin position="7"/>
        <end position="49"/>
    </location>
</feature>
<proteinExistence type="predicted"/>
<dbReference type="InterPro" id="IPR011500">
    <property type="entry name" value="GPCR_3_9-Cys_dom"/>
</dbReference>
<gene>
    <name evidence="2" type="ORF">ANANG_G00234870</name>
</gene>
<dbReference type="PANTHER" id="PTHR24061:SF0">
    <property type="entry name" value="C-FAMILY ODORANT RECEPTOR OLFCT1"/>
    <property type="match status" value="1"/>
</dbReference>
<dbReference type="Pfam" id="PF07562">
    <property type="entry name" value="NCD3G"/>
    <property type="match status" value="1"/>
</dbReference>
<dbReference type="Gene3D" id="2.10.50.30">
    <property type="entry name" value="GPCR, family 3, nine cysteines domain"/>
    <property type="match status" value="1"/>
</dbReference>
<dbReference type="InterPro" id="IPR000068">
    <property type="entry name" value="GPCR_3_Ca_sens_rcpt-rel"/>
</dbReference>
<dbReference type="GO" id="GO:0005886">
    <property type="term" value="C:plasma membrane"/>
    <property type="evidence" value="ECO:0007669"/>
    <property type="project" value="TreeGrafter"/>
</dbReference>
<name>A0A9D3RRH6_ANGAN</name>
<dbReference type="GO" id="GO:0004930">
    <property type="term" value="F:G protein-coupled receptor activity"/>
    <property type="evidence" value="ECO:0007669"/>
    <property type="project" value="InterPro"/>
</dbReference>
<evidence type="ECO:0000259" key="1">
    <source>
        <dbReference type="Pfam" id="PF07562"/>
    </source>
</evidence>
<dbReference type="EMBL" id="JAFIRN010000013">
    <property type="protein sequence ID" value="KAG5837027.1"/>
    <property type="molecule type" value="Genomic_DNA"/>
</dbReference>
<reference evidence="2" key="1">
    <citation type="submission" date="2021-01" db="EMBL/GenBank/DDBJ databases">
        <title>A chromosome-scale assembly of European eel, Anguilla anguilla.</title>
        <authorList>
            <person name="Henkel C."/>
            <person name="Jong-Raadsen S.A."/>
            <person name="Dufour S."/>
            <person name="Weltzien F.-A."/>
            <person name="Palstra A.P."/>
            <person name="Pelster B."/>
            <person name="Spaink H.P."/>
            <person name="Van Den Thillart G.E."/>
            <person name="Jansen H."/>
            <person name="Zahm M."/>
            <person name="Klopp C."/>
            <person name="Cedric C."/>
            <person name="Louis A."/>
            <person name="Berthelot C."/>
            <person name="Parey E."/>
            <person name="Roest Crollius H."/>
            <person name="Montfort J."/>
            <person name="Robinson-Rechavi M."/>
            <person name="Bucao C."/>
            <person name="Bouchez O."/>
            <person name="Gislard M."/>
            <person name="Lluch J."/>
            <person name="Milhes M."/>
            <person name="Lampietro C."/>
            <person name="Lopez Roques C."/>
            <person name="Donnadieu C."/>
            <person name="Braasch I."/>
            <person name="Desvignes T."/>
            <person name="Postlethwait J."/>
            <person name="Bobe J."/>
            <person name="Guiguen Y."/>
            <person name="Dirks R."/>
        </authorList>
    </citation>
    <scope>NUCLEOTIDE SEQUENCE</scope>
    <source>
        <strain evidence="2">Tag_6206</strain>
        <tissue evidence="2">Liver</tissue>
    </source>
</reference>
<dbReference type="AlphaFoldDB" id="A0A9D3RRH6"/>
<keyword evidence="3" id="KW-1185">Reference proteome</keyword>
<dbReference type="InterPro" id="IPR038550">
    <property type="entry name" value="GPCR_3_9-Cys_sf"/>
</dbReference>
<sequence length="78" mass="8495">MRSVLQVPQSVCSKSCLPGTRKAIKPQFPACCFDCVACAAGEISNQTDAIVSEIPTCVLVQHKNRAREEVWNFSILAV</sequence>
<accession>A0A9D3RRH6</accession>
<dbReference type="PANTHER" id="PTHR24061">
    <property type="entry name" value="CALCIUM-SENSING RECEPTOR-RELATED"/>
    <property type="match status" value="1"/>
</dbReference>
<dbReference type="FunFam" id="2.10.50.30:FF:000007">
    <property type="entry name" value="Vomeronasal 2, receptor 82"/>
    <property type="match status" value="1"/>
</dbReference>
<evidence type="ECO:0000313" key="3">
    <source>
        <dbReference type="Proteomes" id="UP001044222"/>
    </source>
</evidence>
<protein>
    <recommendedName>
        <fullName evidence="1">GPCR family 3 nine cysteines domain-containing protein</fullName>
    </recommendedName>
</protein>